<evidence type="ECO:0000256" key="3">
    <source>
        <dbReference type="ARBA" id="ARBA00022679"/>
    </source>
</evidence>
<dbReference type="SUPFAM" id="SSF53448">
    <property type="entry name" value="Nucleotide-diphospho-sugar transferases"/>
    <property type="match status" value="1"/>
</dbReference>
<organism evidence="5">
    <name type="scientific">freshwater metagenome</name>
    <dbReference type="NCBI Taxonomy" id="449393"/>
    <lineage>
        <taxon>unclassified sequences</taxon>
        <taxon>metagenomes</taxon>
        <taxon>ecological metagenomes</taxon>
    </lineage>
</organism>
<sequence length="330" mass="35776">MTLSSSPTPLRVVLVHWNQAQACIETIDRFLHREVPVRITVVDNGSRPEALKQLTRAVDERQSQVTLIEVGANAGFGPGANVGLREFLADPEDGDWVVLAPHDVDPFPGCLASMLLEAQAQPMAGLMCADVGDGMIPVIDPYFGGMVVPATHVRSSAAHGGAALDGEGAHWEDAAFPHGTLMMLRRDCLAEIGLFDERFFSYCEEADLALRARAAGWSIGLIRGARVQNIHIGSGLAVVDYLQTRNTLLLVQEMSGNYHAFIRAWFTIVQTLRGIQKPSTRPIIFDARARVMGLRDFVLRRFGPPPSSIAAAPSQFDPSMHGARNNSSAG</sequence>
<evidence type="ECO:0000256" key="4">
    <source>
        <dbReference type="SAM" id="MobiDB-lite"/>
    </source>
</evidence>
<evidence type="ECO:0000256" key="2">
    <source>
        <dbReference type="ARBA" id="ARBA00022676"/>
    </source>
</evidence>
<reference evidence="5" key="1">
    <citation type="submission" date="2020-05" db="EMBL/GenBank/DDBJ databases">
        <authorList>
            <person name="Chiriac C."/>
            <person name="Salcher M."/>
            <person name="Ghai R."/>
            <person name="Kavagutti S V."/>
        </authorList>
    </citation>
    <scope>NUCLEOTIDE SEQUENCE</scope>
</reference>
<feature type="region of interest" description="Disordered" evidence="4">
    <location>
        <begin position="309"/>
        <end position="330"/>
    </location>
</feature>
<dbReference type="Pfam" id="PF13641">
    <property type="entry name" value="Glyco_tranf_2_3"/>
    <property type="match status" value="1"/>
</dbReference>
<dbReference type="EMBL" id="CAFAAQ010000259">
    <property type="protein sequence ID" value="CAB4825198.1"/>
    <property type="molecule type" value="Genomic_DNA"/>
</dbReference>
<dbReference type="InterPro" id="IPR029044">
    <property type="entry name" value="Nucleotide-diphossugar_trans"/>
</dbReference>
<evidence type="ECO:0000256" key="1">
    <source>
        <dbReference type="ARBA" id="ARBA00006739"/>
    </source>
</evidence>
<proteinExistence type="inferred from homology"/>
<name>A0A6J6ZXQ1_9ZZZZ</name>
<gene>
    <name evidence="5" type="ORF">UFOPK3046_01964</name>
</gene>
<keyword evidence="3" id="KW-0808">Transferase</keyword>
<dbReference type="Gene3D" id="3.90.550.10">
    <property type="entry name" value="Spore Coat Polysaccharide Biosynthesis Protein SpsA, Chain A"/>
    <property type="match status" value="1"/>
</dbReference>
<protein>
    <submittedName>
        <fullName evidence="5">Unannotated protein</fullName>
    </submittedName>
</protein>
<dbReference type="PANTHER" id="PTHR43179:SF12">
    <property type="entry name" value="GALACTOFURANOSYLTRANSFERASE GLFT2"/>
    <property type="match status" value="1"/>
</dbReference>
<dbReference type="GO" id="GO:0016757">
    <property type="term" value="F:glycosyltransferase activity"/>
    <property type="evidence" value="ECO:0007669"/>
    <property type="project" value="UniProtKB-KW"/>
</dbReference>
<evidence type="ECO:0000313" key="5">
    <source>
        <dbReference type="EMBL" id="CAB4825198.1"/>
    </source>
</evidence>
<accession>A0A6J6ZXQ1</accession>
<dbReference type="AlphaFoldDB" id="A0A6J6ZXQ1"/>
<dbReference type="PANTHER" id="PTHR43179">
    <property type="entry name" value="RHAMNOSYLTRANSFERASE WBBL"/>
    <property type="match status" value="1"/>
</dbReference>
<comment type="similarity">
    <text evidence="1">Belongs to the glycosyltransferase 2 family.</text>
</comment>
<keyword evidence="2" id="KW-0328">Glycosyltransferase</keyword>